<reference evidence="1" key="1">
    <citation type="submission" date="2022-06" db="EMBL/GenBank/DDBJ databases">
        <title>Uncovering the hologenomic basis of an extraordinary plant invasion.</title>
        <authorList>
            <person name="Bieker V.C."/>
            <person name="Martin M.D."/>
            <person name="Gilbert T."/>
            <person name="Hodgins K."/>
            <person name="Battlay P."/>
            <person name="Petersen B."/>
            <person name="Wilson J."/>
        </authorList>
    </citation>
    <scope>NUCLEOTIDE SEQUENCE</scope>
    <source>
        <strain evidence="1">AA19_3_7</strain>
        <tissue evidence="1">Leaf</tissue>
    </source>
</reference>
<organism evidence="1 2">
    <name type="scientific">Ambrosia artemisiifolia</name>
    <name type="common">Common ragweed</name>
    <dbReference type="NCBI Taxonomy" id="4212"/>
    <lineage>
        <taxon>Eukaryota</taxon>
        <taxon>Viridiplantae</taxon>
        <taxon>Streptophyta</taxon>
        <taxon>Embryophyta</taxon>
        <taxon>Tracheophyta</taxon>
        <taxon>Spermatophyta</taxon>
        <taxon>Magnoliopsida</taxon>
        <taxon>eudicotyledons</taxon>
        <taxon>Gunneridae</taxon>
        <taxon>Pentapetalae</taxon>
        <taxon>asterids</taxon>
        <taxon>campanulids</taxon>
        <taxon>Asterales</taxon>
        <taxon>Asteraceae</taxon>
        <taxon>Asteroideae</taxon>
        <taxon>Heliantheae alliance</taxon>
        <taxon>Heliantheae</taxon>
        <taxon>Ambrosia</taxon>
    </lineage>
</organism>
<gene>
    <name evidence="1" type="ORF">M8C21_028605</name>
</gene>
<dbReference type="EMBL" id="JAMZMK010009933">
    <property type="protein sequence ID" value="KAI7733662.1"/>
    <property type="molecule type" value="Genomic_DNA"/>
</dbReference>
<proteinExistence type="predicted"/>
<dbReference type="Proteomes" id="UP001206925">
    <property type="component" value="Unassembled WGS sequence"/>
</dbReference>
<dbReference type="AlphaFoldDB" id="A0AAD5G9L6"/>
<dbReference type="PANTHER" id="PTHR47344:SF1">
    <property type="entry name" value="RING ZINC FINGER PROTEIN-RELATED"/>
    <property type="match status" value="1"/>
</dbReference>
<comment type="caution">
    <text evidence="1">The sequence shown here is derived from an EMBL/GenBank/DDBJ whole genome shotgun (WGS) entry which is preliminary data.</text>
</comment>
<evidence type="ECO:0000313" key="1">
    <source>
        <dbReference type="EMBL" id="KAI7733662.1"/>
    </source>
</evidence>
<protein>
    <submittedName>
        <fullName evidence="1">Uncharacterized protein</fullName>
    </submittedName>
</protein>
<evidence type="ECO:0000313" key="2">
    <source>
        <dbReference type="Proteomes" id="UP001206925"/>
    </source>
</evidence>
<accession>A0AAD5G9L6</accession>
<name>A0AAD5G9L6_AMBAR</name>
<dbReference type="PANTHER" id="PTHR47344">
    <property type="entry name" value="RING ZINC FINGER PROTEIN-RELATED"/>
    <property type="match status" value="1"/>
</dbReference>
<keyword evidence="2" id="KW-1185">Reference proteome</keyword>
<sequence length="72" mass="7360">MGQSKAASGDLIAVGPDGRGGTIKVFESQNLTSLNSGGSLNSAKIAKIKAKASSLQSRGCLQMEQFFSKAGQ</sequence>